<feature type="transmembrane region" description="Helical" evidence="1">
    <location>
        <begin position="272"/>
        <end position="297"/>
    </location>
</feature>
<proteinExistence type="predicted"/>
<comment type="caution">
    <text evidence="3">The sequence shown here is derived from an EMBL/GenBank/DDBJ whole genome shotgun (WGS) entry which is preliminary data.</text>
</comment>
<keyword evidence="4" id="KW-1185">Reference proteome</keyword>
<organism evidence="3 4">
    <name type="scientific">Silicimonas algicola</name>
    <dbReference type="NCBI Taxonomy" id="1826607"/>
    <lineage>
        <taxon>Bacteria</taxon>
        <taxon>Pseudomonadati</taxon>
        <taxon>Pseudomonadota</taxon>
        <taxon>Alphaproteobacteria</taxon>
        <taxon>Rhodobacterales</taxon>
        <taxon>Paracoccaceae</taxon>
    </lineage>
</organism>
<evidence type="ECO:0000256" key="1">
    <source>
        <dbReference type="SAM" id="Phobius"/>
    </source>
</evidence>
<keyword evidence="1" id="KW-0472">Membrane</keyword>
<dbReference type="AlphaFoldDB" id="A0A316GDP0"/>
<dbReference type="InterPro" id="IPR050623">
    <property type="entry name" value="Glucan_succinyl_AcylTrfase"/>
</dbReference>
<keyword evidence="3" id="KW-0808">Transferase</keyword>
<keyword evidence="1" id="KW-1133">Transmembrane helix</keyword>
<keyword evidence="1" id="KW-0812">Transmembrane</keyword>
<protein>
    <submittedName>
        <fullName evidence="3">Acyltransferase-like protein</fullName>
    </submittedName>
</protein>
<dbReference type="Pfam" id="PF01757">
    <property type="entry name" value="Acyl_transf_3"/>
    <property type="match status" value="1"/>
</dbReference>
<feature type="transmembrane region" description="Helical" evidence="1">
    <location>
        <begin position="107"/>
        <end position="126"/>
    </location>
</feature>
<keyword evidence="3" id="KW-0012">Acyltransferase</keyword>
<evidence type="ECO:0000259" key="2">
    <source>
        <dbReference type="Pfam" id="PF01757"/>
    </source>
</evidence>
<feature type="transmembrane region" description="Helical" evidence="1">
    <location>
        <begin position="344"/>
        <end position="363"/>
    </location>
</feature>
<feature type="transmembrane region" description="Helical" evidence="1">
    <location>
        <begin position="180"/>
        <end position="201"/>
    </location>
</feature>
<feature type="transmembrane region" description="Helical" evidence="1">
    <location>
        <begin position="146"/>
        <end position="168"/>
    </location>
</feature>
<dbReference type="RefSeq" id="WP_164721659.1">
    <property type="nucleotide sequence ID" value="NZ_CP034588.1"/>
</dbReference>
<dbReference type="InterPro" id="IPR002656">
    <property type="entry name" value="Acyl_transf_3_dom"/>
</dbReference>
<name>A0A316GDP0_9RHOB</name>
<dbReference type="PANTHER" id="PTHR36927:SF4">
    <property type="entry name" value="BLR5718 PROTEIN"/>
    <property type="match status" value="1"/>
</dbReference>
<evidence type="ECO:0000313" key="3">
    <source>
        <dbReference type="EMBL" id="PWK52777.1"/>
    </source>
</evidence>
<feature type="transmembrane region" description="Helical" evidence="1">
    <location>
        <begin position="31"/>
        <end position="54"/>
    </location>
</feature>
<gene>
    <name evidence="3" type="ORF">C8D95_11554</name>
</gene>
<dbReference type="PANTHER" id="PTHR36927">
    <property type="entry name" value="BLR4337 PROTEIN"/>
    <property type="match status" value="1"/>
</dbReference>
<feature type="transmembrane region" description="Helical" evidence="1">
    <location>
        <begin position="317"/>
        <end position="338"/>
    </location>
</feature>
<evidence type="ECO:0000313" key="4">
    <source>
        <dbReference type="Proteomes" id="UP000245390"/>
    </source>
</evidence>
<dbReference type="Proteomes" id="UP000245390">
    <property type="component" value="Unassembled WGS sequence"/>
</dbReference>
<dbReference type="EMBL" id="QGGV01000015">
    <property type="protein sequence ID" value="PWK52777.1"/>
    <property type="molecule type" value="Genomic_DNA"/>
</dbReference>
<accession>A0A316GDP0</accession>
<feature type="domain" description="Acyltransferase 3" evidence="2">
    <location>
        <begin position="24"/>
        <end position="359"/>
    </location>
</feature>
<feature type="transmembrane region" description="Helical" evidence="1">
    <location>
        <begin position="241"/>
        <end position="260"/>
    </location>
</feature>
<reference evidence="3 4" key="1">
    <citation type="submission" date="2018-05" db="EMBL/GenBank/DDBJ databases">
        <title>Genomic Encyclopedia of Type Strains, Phase IV (KMG-IV): sequencing the most valuable type-strain genomes for metagenomic binning, comparative biology and taxonomic classification.</title>
        <authorList>
            <person name="Goeker M."/>
        </authorList>
    </citation>
    <scope>NUCLEOTIDE SEQUENCE [LARGE SCALE GENOMIC DNA]</scope>
    <source>
        <strain evidence="3 4">DSM 103371</strain>
    </source>
</reference>
<sequence length="373" mass="39712">MANVSIDLQRHTVRQASAAASRSAWIDRLRVGLTCLVIFHHAAITYGASGSWFFRATEEISVPLTFLAAVNQAFFMGLFFLVSGYLAPRSLDRKGPAAFLKDRAVRLGLPVLLFGFLLGPLTVAIAQEPLVRIWGRTVAEIMDGTFILGPLWFPAALLVFSVGLALLPRTMHAPRPIPGFLSWLALALVTGVLALLIRQAVPVGATVLGFQLGYFASYVVLFALGVTAGRNDWLEALPRRGILLSLAVGAAALPVLPMALLSTDDPAFETGLSLAAIVYAFWEPLVALGAIAGLIALSRRPGLVSARARTRAAANSYGAFILHAPILVATSRALDAFGLSNGPALIVSVTATVTIAFVVTDVLRRSPLIRRVI</sequence>
<dbReference type="GO" id="GO:0016747">
    <property type="term" value="F:acyltransferase activity, transferring groups other than amino-acyl groups"/>
    <property type="evidence" value="ECO:0007669"/>
    <property type="project" value="InterPro"/>
</dbReference>
<feature type="transmembrane region" description="Helical" evidence="1">
    <location>
        <begin position="66"/>
        <end position="87"/>
    </location>
</feature>
<feature type="transmembrane region" description="Helical" evidence="1">
    <location>
        <begin position="207"/>
        <end position="229"/>
    </location>
</feature>